<evidence type="ECO:0000259" key="1">
    <source>
        <dbReference type="Pfam" id="PF00564"/>
    </source>
</evidence>
<dbReference type="Pfam" id="PF00564">
    <property type="entry name" value="PB1"/>
    <property type="match status" value="1"/>
</dbReference>
<dbReference type="PANTHER" id="PTHR31025">
    <property type="entry name" value="SI:CH211-196P9.1-RELATED"/>
    <property type="match status" value="1"/>
</dbReference>
<gene>
    <name evidence="2" type="primary">SI:CH73-134F24.1</name>
</gene>
<dbReference type="SUPFAM" id="SSF54277">
    <property type="entry name" value="CAD &amp; PB1 domains"/>
    <property type="match status" value="1"/>
</dbReference>
<dbReference type="InterPro" id="IPR000270">
    <property type="entry name" value="PB1_dom"/>
</dbReference>
<accession>A0A1A8UP94</accession>
<dbReference type="AlphaFoldDB" id="A0A1A8UP94"/>
<dbReference type="OrthoDB" id="8999651at2759"/>
<dbReference type="PANTHER" id="PTHR31025:SF31">
    <property type="entry name" value="SI:CH211-166E11.5"/>
    <property type="match status" value="1"/>
</dbReference>
<protein>
    <submittedName>
        <fullName evidence="2">Si:ch73-134f24.1</fullName>
    </submittedName>
</protein>
<dbReference type="EMBL" id="HAEJ01008690">
    <property type="protein sequence ID" value="SBS49147.1"/>
    <property type="molecule type" value="Transcribed_RNA"/>
</dbReference>
<reference evidence="2" key="1">
    <citation type="submission" date="2016-05" db="EMBL/GenBank/DDBJ databases">
        <authorList>
            <person name="Lavstsen T."/>
            <person name="Jespersen J.S."/>
        </authorList>
    </citation>
    <scope>NUCLEOTIDE SEQUENCE</scope>
    <source>
        <tissue evidence="2">Brain</tissue>
    </source>
</reference>
<feature type="domain" description="PB1" evidence="1">
    <location>
        <begin position="13"/>
        <end position="68"/>
    </location>
</feature>
<sequence length="520" mass="58363">MEQTVRFRILIDDQIKKVTLSSGVPSTVAELVAAVKENLSIPTDISLQYKDEDFGDFFTVTSTNELKDKDTLKVVYAPICLDLTVADQESNCDVSVMSSFDSDSASGSLDSQDTVILSQSTFERQNPWPAVFPIPTFSHNTELALKQGNETYLKEGTPMTSPGFRSDILERLAEAMFSYTAYPDDAQRSAVAQALVEKHPCLKEPGSFNGIYGWQQSLKYKCGNYRTKRRALGSPELLINSLSQKPGDEQEVAKNIKKAKRAELNYLPPHPPGETDDTLENMRLEIITASKRKDCGKDINYLMTRTYSLRRKEVVSQSPRVTNFMERWPALFDTFQINAEFQRCTAVPLQSTFMSQLDKCTPKLLDLFSAKGGAVGQRIKNLLMELIQDTNVSTVQKRDVTLRCLIEYMGESGQELISDYYGSPETSVHEDLKLRSMMIYICHDPDAVGIIIEGVPVLTNLGSLAKACSMLLGLTYALNLQYPTKLVKTFEVFQRLFVGLDTLRPKPSSRYMTLKNKLLT</sequence>
<reference evidence="2" key="2">
    <citation type="submission" date="2016-06" db="EMBL/GenBank/DDBJ databases">
        <title>The genome of a short-lived fish provides insights into sex chromosome evolution and the genetic control of aging.</title>
        <authorList>
            <person name="Reichwald K."/>
            <person name="Felder M."/>
            <person name="Petzold A."/>
            <person name="Koch P."/>
            <person name="Groth M."/>
            <person name="Platzer M."/>
        </authorList>
    </citation>
    <scope>NUCLEOTIDE SEQUENCE</scope>
    <source>
        <tissue evidence="2">Brain</tissue>
    </source>
</reference>
<proteinExistence type="predicted"/>
<evidence type="ECO:0000313" key="2">
    <source>
        <dbReference type="EMBL" id="SBS49147.1"/>
    </source>
</evidence>
<name>A0A1A8UP94_NOTFU</name>
<organism evidence="2">
    <name type="scientific">Nothobranchius furzeri</name>
    <name type="common">Turquoise killifish</name>
    <dbReference type="NCBI Taxonomy" id="105023"/>
    <lineage>
        <taxon>Eukaryota</taxon>
        <taxon>Metazoa</taxon>
        <taxon>Chordata</taxon>
        <taxon>Craniata</taxon>
        <taxon>Vertebrata</taxon>
        <taxon>Euteleostomi</taxon>
        <taxon>Actinopterygii</taxon>
        <taxon>Neopterygii</taxon>
        <taxon>Teleostei</taxon>
        <taxon>Neoteleostei</taxon>
        <taxon>Acanthomorphata</taxon>
        <taxon>Ovalentaria</taxon>
        <taxon>Atherinomorphae</taxon>
        <taxon>Cyprinodontiformes</taxon>
        <taxon>Nothobranchiidae</taxon>
        <taxon>Nothobranchius</taxon>
    </lineage>
</organism>